<evidence type="ECO:0000256" key="1">
    <source>
        <dbReference type="ARBA" id="ARBA00021364"/>
    </source>
</evidence>
<evidence type="ECO:0000313" key="6">
    <source>
        <dbReference type="EMBL" id="KAE8319563.1"/>
    </source>
</evidence>
<evidence type="ECO:0000256" key="4">
    <source>
        <dbReference type="RuleBase" id="RU000384"/>
    </source>
</evidence>
<accession>A0A5N6WFI7</accession>
<evidence type="ECO:0000313" key="7">
    <source>
        <dbReference type="Proteomes" id="UP000325433"/>
    </source>
</evidence>
<dbReference type="SUPFAM" id="SSF55931">
    <property type="entry name" value="Glutamine synthetase/guanido kinase"/>
    <property type="match status" value="1"/>
</dbReference>
<gene>
    <name evidence="6" type="ORF">BDV41DRAFT_571193</name>
</gene>
<evidence type="ECO:0000256" key="3">
    <source>
        <dbReference type="PROSITE-ProRule" id="PRU01331"/>
    </source>
</evidence>
<dbReference type="Gene3D" id="3.30.590.10">
    <property type="entry name" value="Glutamine synthetase/guanido kinase, catalytic domain"/>
    <property type="match status" value="1"/>
</dbReference>
<comment type="similarity">
    <text evidence="3 4">Belongs to the glutamine synthetase family.</text>
</comment>
<dbReference type="GO" id="GO:0004356">
    <property type="term" value="F:glutamine synthetase activity"/>
    <property type="evidence" value="ECO:0007669"/>
    <property type="project" value="InterPro"/>
</dbReference>
<dbReference type="EMBL" id="ML738294">
    <property type="protein sequence ID" value="KAE8319563.1"/>
    <property type="molecule type" value="Genomic_DNA"/>
</dbReference>
<evidence type="ECO:0000259" key="5">
    <source>
        <dbReference type="PROSITE" id="PS51987"/>
    </source>
</evidence>
<organism evidence="6 7">
    <name type="scientific">Aspergillus transmontanensis</name>
    <dbReference type="NCBI Taxonomy" id="1034304"/>
    <lineage>
        <taxon>Eukaryota</taxon>
        <taxon>Fungi</taxon>
        <taxon>Dikarya</taxon>
        <taxon>Ascomycota</taxon>
        <taxon>Pezizomycotina</taxon>
        <taxon>Eurotiomycetes</taxon>
        <taxon>Eurotiomycetidae</taxon>
        <taxon>Eurotiales</taxon>
        <taxon>Aspergillaceae</taxon>
        <taxon>Aspergillus</taxon>
        <taxon>Aspergillus subgen. Circumdati</taxon>
    </lineage>
</organism>
<proteinExistence type="inferred from homology"/>
<dbReference type="InterPro" id="IPR014746">
    <property type="entry name" value="Gln_synth/guanido_kin_cat_dom"/>
</dbReference>
<dbReference type="Gene3D" id="3.10.20.70">
    <property type="entry name" value="Glutamine synthetase, N-terminal domain"/>
    <property type="match status" value="1"/>
</dbReference>
<sequence length="390" mass="43044">MSFPEVTAANVAEVLQNDRMVKVAGVDVDGQRRGKLMKKSKFLSIATGGFGFCSNIFGWDQQDMDYPKELAICNEENGYRDLIAVPDLSSFRRILWENNVPFFLVSFLDPDTREPVCACPRGLLKNATAKVEAAGECRIALQCSEAKDMADKASVFKYVIKAYGIKHGITPCFMAKPRQGLPGNGGYMNISLITADGKNAFTRDIPDPSPPYPDVAHLSDLGLLTGLLDIMPLFAPTINSYKRLVEDFSAPNTVSWGLEHRAESIQLITPATANANTTRFEIRVPGADANPHFVLAAIIALGWFGVEKKLEIPVPPLPKGEDMSGASVKSMPLAKSLKEVVTKFTRPDSVAREVFGDSFVEHFGGTREHEIRLWEEAVTDWEVRRYIETV</sequence>
<dbReference type="Pfam" id="PF00120">
    <property type="entry name" value="Gln-synt_C"/>
    <property type="match status" value="1"/>
</dbReference>
<dbReference type="InterPro" id="IPR008146">
    <property type="entry name" value="Gln_synth_cat_dom"/>
</dbReference>
<dbReference type="FunFam" id="3.10.20.70:FF:000013">
    <property type="entry name" value="Glutamine synthetase bacteria"/>
    <property type="match status" value="1"/>
</dbReference>
<dbReference type="InterPro" id="IPR036651">
    <property type="entry name" value="Gln_synt_N_sf"/>
</dbReference>
<keyword evidence="2" id="KW-0436">Ligase</keyword>
<protein>
    <recommendedName>
        <fullName evidence="1">Glutamine synthetase</fullName>
    </recommendedName>
</protein>
<dbReference type="PANTHER" id="PTHR43785:SF12">
    <property type="entry name" value="TYPE-1 GLUTAMINE SYNTHETASE 2"/>
    <property type="match status" value="1"/>
</dbReference>
<dbReference type="AlphaFoldDB" id="A0A5N6WFI7"/>
<dbReference type="GO" id="GO:0006542">
    <property type="term" value="P:glutamine biosynthetic process"/>
    <property type="evidence" value="ECO:0007669"/>
    <property type="project" value="InterPro"/>
</dbReference>
<reference evidence="7" key="1">
    <citation type="submission" date="2019-04" db="EMBL/GenBank/DDBJ databases">
        <title>Friends and foes A comparative genomics studyof 23 Aspergillus species from section Flavi.</title>
        <authorList>
            <consortium name="DOE Joint Genome Institute"/>
            <person name="Kjaerbolling I."/>
            <person name="Vesth T."/>
            <person name="Frisvad J.C."/>
            <person name="Nybo J.L."/>
            <person name="Theobald S."/>
            <person name="Kildgaard S."/>
            <person name="Isbrandt T."/>
            <person name="Kuo A."/>
            <person name="Sato A."/>
            <person name="Lyhne E.K."/>
            <person name="Kogle M.E."/>
            <person name="Wiebenga A."/>
            <person name="Kun R.S."/>
            <person name="Lubbers R.J."/>
            <person name="Makela M.R."/>
            <person name="Barry K."/>
            <person name="Chovatia M."/>
            <person name="Clum A."/>
            <person name="Daum C."/>
            <person name="Haridas S."/>
            <person name="He G."/>
            <person name="LaButti K."/>
            <person name="Lipzen A."/>
            <person name="Mondo S."/>
            <person name="Riley R."/>
            <person name="Salamov A."/>
            <person name="Simmons B.A."/>
            <person name="Magnuson J.K."/>
            <person name="Henrissat B."/>
            <person name="Mortensen U.H."/>
            <person name="Larsen T.O."/>
            <person name="Devries R.P."/>
            <person name="Grigoriev I.V."/>
            <person name="Machida M."/>
            <person name="Baker S.E."/>
            <person name="Andersen M.R."/>
        </authorList>
    </citation>
    <scope>NUCLEOTIDE SEQUENCE [LARGE SCALE GENOMIC DNA]</scope>
    <source>
        <strain evidence="7">CBS 130015</strain>
    </source>
</reference>
<dbReference type="Proteomes" id="UP000325433">
    <property type="component" value="Unassembled WGS sequence"/>
</dbReference>
<dbReference type="SMART" id="SM01230">
    <property type="entry name" value="Gln-synt_C"/>
    <property type="match status" value="1"/>
</dbReference>
<evidence type="ECO:0000256" key="2">
    <source>
        <dbReference type="ARBA" id="ARBA00022598"/>
    </source>
</evidence>
<name>A0A5N6WFI7_9EURO</name>
<dbReference type="PANTHER" id="PTHR43785">
    <property type="entry name" value="GAMMA-GLUTAMYLPUTRESCINE SYNTHETASE"/>
    <property type="match status" value="1"/>
</dbReference>
<dbReference type="PROSITE" id="PS51987">
    <property type="entry name" value="GS_CATALYTIC"/>
    <property type="match status" value="1"/>
</dbReference>
<feature type="domain" description="GS catalytic" evidence="5">
    <location>
        <begin position="32"/>
        <end position="390"/>
    </location>
</feature>
<keyword evidence="7" id="KW-1185">Reference proteome</keyword>